<evidence type="ECO:0000313" key="6">
    <source>
        <dbReference type="EMBL" id="KHE43072.1"/>
    </source>
</evidence>
<dbReference type="PROSITE" id="PS01124">
    <property type="entry name" value="HTH_ARAC_FAMILY_2"/>
    <property type="match status" value="1"/>
</dbReference>
<evidence type="ECO:0000256" key="3">
    <source>
        <dbReference type="ARBA" id="ARBA00023163"/>
    </source>
</evidence>
<dbReference type="Proteomes" id="UP000030889">
    <property type="component" value="Unassembled WGS sequence"/>
</dbReference>
<keyword evidence="3" id="KW-0804">Transcription</keyword>
<evidence type="ECO:0000259" key="5">
    <source>
        <dbReference type="PROSITE" id="PS01124"/>
    </source>
</evidence>
<feature type="transmembrane region" description="Helical" evidence="4">
    <location>
        <begin position="69"/>
        <end position="91"/>
    </location>
</feature>
<feature type="domain" description="HTH araC/xylS-type" evidence="5">
    <location>
        <begin position="275"/>
        <end position="377"/>
    </location>
</feature>
<feature type="transmembrane region" description="Helical" evidence="4">
    <location>
        <begin position="12"/>
        <end position="30"/>
    </location>
</feature>
<feature type="transmembrane region" description="Helical" evidence="4">
    <location>
        <begin position="190"/>
        <end position="208"/>
    </location>
</feature>
<keyword evidence="7" id="KW-1185">Reference proteome</keyword>
<evidence type="ECO:0000256" key="4">
    <source>
        <dbReference type="SAM" id="Phobius"/>
    </source>
</evidence>
<dbReference type="InterPro" id="IPR009057">
    <property type="entry name" value="Homeodomain-like_sf"/>
</dbReference>
<proteinExistence type="predicted"/>
<accession>A0ABR4YLE0</accession>
<dbReference type="PANTHER" id="PTHR43280:SF29">
    <property type="entry name" value="ARAC-FAMILY TRANSCRIPTIONAL REGULATOR"/>
    <property type="match status" value="1"/>
</dbReference>
<dbReference type="Gene3D" id="1.10.10.60">
    <property type="entry name" value="Homeodomain-like"/>
    <property type="match status" value="2"/>
</dbReference>
<dbReference type="SMART" id="SM00342">
    <property type="entry name" value="HTH_ARAC"/>
    <property type="match status" value="1"/>
</dbReference>
<dbReference type="PROSITE" id="PS00041">
    <property type="entry name" value="HTH_ARAC_FAMILY_1"/>
    <property type="match status" value="1"/>
</dbReference>
<name>A0ABR4YLE0_9BACT</name>
<evidence type="ECO:0000256" key="1">
    <source>
        <dbReference type="ARBA" id="ARBA00023015"/>
    </source>
</evidence>
<dbReference type="PANTHER" id="PTHR43280">
    <property type="entry name" value="ARAC-FAMILY TRANSCRIPTIONAL REGULATOR"/>
    <property type="match status" value="1"/>
</dbReference>
<feature type="transmembrane region" description="Helical" evidence="4">
    <location>
        <begin position="144"/>
        <end position="166"/>
    </location>
</feature>
<comment type="caution">
    <text evidence="6">The sequence shown here is derived from an EMBL/GenBank/DDBJ whole genome shotgun (WGS) entry which is preliminary data.</text>
</comment>
<keyword evidence="4" id="KW-0812">Transmembrane</keyword>
<dbReference type="InterPro" id="IPR018062">
    <property type="entry name" value="HTH_AraC-typ_CS"/>
</dbReference>
<evidence type="ECO:0000313" key="7">
    <source>
        <dbReference type="Proteomes" id="UP000030889"/>
    </source>
</evidence>
<sequence>MEFDGTLRNIQLILSLMILGLCVFGGVTLLAHPRRSRAKSILGAGMLLWAVLIVFRLAVNPWLDSSKPLFQPLILIIGGFGMAVTTCYIIEILRPGFLTFRRFILFLSPVIVCSLLFGVYYVYRRQMPVYYSPRDLLSFSDIDILFRGALIACNILYMLIPSYLTIRDGRAYSAMLRENVSDPENYDLRWLQRIMLILSTLYVFYLVLLFTHNTLLYVIDKVVILVLWYYFFYRALFLKEVPWRVSFRAGWRCPDEGADANDTGIGFLTGTNYVKEIEQWFREEKPYLRGDLRLSDLQRRFPIGRTYLSQLFNKALGVSFSDYVNRFRVEESRRLLETDSRMTIDEIAELAGFNSTSAFRRAFAKCMEVSPSEYRKRYMSSSPGR</sequence>
<keyword evidence="2" id="KW-0238">DNA-binding</keyword>
<feature type="transmembrane region" description="Helical" evidence="4">
    <location>
        <begin position="42"/>
        <end position="63"/>
    </location>
</feature>
<dbReference type="InterPro" id="IPR020449">
    <property type="entry name" value="Tscrpt_reg_AraC-type_HTH"/>
</dbReference>
<dbReference type="SUPFAM" id="SSF46689">
    <property type="entry name" value="Homeodomain-like"/>
    <property type="match status" value="1"/>
</dbReference>
<feature type="transmembrane region" description="Helical" evidence="4">
    <location>
        <begin position="103"/>
        <end position="124"/>
    </location>
</feature>
<organism evidence="6 7">
    <name type="scientific">Alistipes inops</name>
    <dbReference type="NCBI Taxonomy" id="1501391"/>
    <lineage>
        <taxon>Bacteria</taxon>
        <taxon>Pseudomonadati</taxon>
        <taxon>Bacteroidota</taxon>
        <taxon>Bacteroidia</taxon>
        <taxon>Bacteroidales</taxon>
        <taxon>Rikenellaceae</taxon>
        <taxon>Alistipes</taxon>
    </lineage>
</organism>
<keyword evidence="1" id="KW-0805">Transcription regulation</keyword>
<dbReference type="Pfam" id="PF12833">
    <property type="entry name" value="HTH_18"/>
    <property type="match status" value="1"/>
</dbReference>
<reference evidence="6 7" key="1">
    <citation type="submission" date="2014-09" db="EMBL/GenBank/DDBJ databases">
        <title>Alistipes sp. 627, sp. nov., a novel member of the family Rikenellaceae isolated from human faeces.</title>
        <authorList>
            <person name="Shkoporov A.N."/>
            <person name="Chaplin A.V."/>
            <person name="Motuzova O.V."/>
            <person name="Kafarskaia L.I."/>
            <person name="Khokhlova E.V."/>
            <person name="Efimov B.A."/>
        </authorList>
    </citation>
    <scope>NUCLEOTIDE SEQUENCE [LARGE SCALE GENOMIC DNA]</scope>
    <source>
        <strain evidence="6 7">627</strain>
    </source>
</reference>
<keyword evidence="4" id="KW-0472">Membrane</keyword>
<gene>
    <name evidence="6" type="ORF">LG35_01100</name>
</gene>
<feature type="transmembrane region" description="Helical" evidence="4">
    <location>
        <begin position="214"/>
        <end position="233"/>
    </location>
</feature>
<dbReference type="InterPro" id="IPR018060">
    <property type="entry name" value="HTH_AraC"/>
</dbReference>
<keyword evidence="4" id="KW-1133">Transmembrane helix</keyword>
<evidence type="ECO:0000256" key="2">
    <source>
        <dbReference type="ARBA" id="ARBA00023125"/>
    </source>
</evidence>
<dbReference type="EMBL" id="JRGF01000001">
    <property type="protein sequence ID" value="KHE43072.1"/>
    <property type="molecule type" value="Genomic_DNA"/>
</dbReference>
<protein>
    <submittedName>
        <fullName evidence="6">AraC family transcriptional regulator</fullName>
    </submittedName>
</protein>
<dbReference type="PRINTS" id="PR00032">
    <property type="entry name" value="HTHARAC"/>
</dbReference>